<dbReference type="CDD" id="cd00054">
    <property type="entry name" value="EGF_CA"/>
    <property type="match status" value="1"/>
</dbReference>
<dbReference type="Gene3D" id="2.10.25.10">
    <property type="entry name" value="Laminin"/>
    <property type="match status" value="1"/>
</dbReference>
<feature type="domain" description="EGF-like" evidence="3">
    <location>
        <begin position="31"/>
        <end position="75"/>
    </location>
</feature>
<dbReference type="PROSITE" id="PS01186">
    <property type="entry name" value="EGF_2"/>
    <property type="match status" value="1"/>
</dbReference>
<dbReference type="InterPro" id="IPR000742">
    <property type="entry name" value="EGF"/>
</dbReference>
<evidence type="ECO:0000259" key="3">
    <source>
        <dbReference type="PROSITE" id="PS50026"/>
    </source>
</evidence>
<keyword evidence="2" id="KW-0472">Membrane</keyword>
<protein>
    <submittedName>
        <fullName evidence="6">EGF-like domain-containing protein</fullName>
    </submittedName>
</protein>
<dbReference type="AlphaFoldDB" id="A0A183VA47"/>
<keyword evidence="2" id="KW-1133">Transmembrane helix</keyword>
<keyword evidence="1" id="KW-1015">Disulfide bond</keyword>
<evidence type="ECO:0000313" key="4">
    <source>
        <dbReference type="EMBL" id="VDM48938.1"/>
    </source>
</evidence>
<dbReference type="SUPFAM" id="SSF57196">
    <property type="entry name" value="EGF/Laminin"/>
    <property type="match status" value="1"/>
</dbReference>
<organism evidence="5 6">
    <name type="scientific">Toxocara canis</name>
    <name type="common">Canine roundworm</name>
    <dbReference type="NCBI Taxonomy" id="6265"/>
    <lineage>
        <taxon>Eukaryota</taxon>
        <taxon>Metazoa</taxon>
        <taxon>Ecdysozoa</taxon>
        <taxon>Nematoda</taxon>
        <taxon>Chromadorea</taxon>
        <taxon>Rhabditida</taxon>
        <taxon>Spirurina</taxon>
        <taxon>Ascaridomorpha</taxon>
        <taxon>Ascaridoidea</taxon>
        <taxon>Toxocaridae</taxon>
        <taxon>Toxocara</taxon>
    </lineage>
</organism>
<feature type="transmembrane region" description="Helical" evidence="2">
    <location>
        <begin position="94"/>
        <end position="117"/>
    </location>
</feature>
<evidence type="ECO:0000313" key="6">
    <source>
        <dbReference type="WBParaSite" id="TCNE_0001761801-mRNA-1"/>
    </source>
</evidence>
<proteinExistence type="predicted"/>
<keyword evidence="1" id="KW-0245">EGF-like domain</keyword>
<keyword evidence="5" id="KW-1185">Reference proteome</keyword>
<name>A0A183VA47_TOXCA</name>
<reference evidence="4 5" key="2">
    <citation type="submission" date="2018-11" db="EMBL/GenBank/DDBJ databases">
        <authorList>
            <consortium name="Pathogen Informatics"/>
        </authorList>
    </citation>
    <scope>NUCLEOTIDE SEQUENCE [LARGE SCALE GENOMIC DNA]</scope>
</reference>
<gene>
    <name evidence="4" type="ORF">TCNE_LOCUS17617</name>
</gene>
<keyword evidence="2" id="KW-0812">Transmembrane</keyword>
<dbReference type="PROSITE" id="PS50026">
    <property type="entry name" value="EGF_3"/>
    <property type="match status" value="1"/>
</dbReference>
<dbReference type="WBParaSite" id="TCNE_0001761801-mRNA-1">
    <property type="protein sequence ID" value="TCNE_0001761801-mRNA-1"/>
    <property type="gene ID" value="TCNE_0001761801"/>
</dbReference>
<dbReference type="EMBL" id="UYWY01024613">
    <property type="protein sequence ID" value="VDM48938.1"/>
    <property type="molecule type" value="Genomic_DNA"/>
</dbReference>
<evidence type="ECO:0000256" key="2">
    <source>
        <dbReference type="SAM" id="Phobius"/>
    </source>
</evidence>
<feature type="disulfide bond" evidence="1">
    <location>
        <begin position="65"/>
        <end position="74"/>
    </location>
</feature>
<comment type="caution">
    <text evidence="1">Lacks conserved residue(s) required for the propagation of feature annotation.</text>
</comment>
<evidence type="ECO:0000256" key="1">
    <source>
        <dbReference type="PROSITE-ProRule" id="PRU00076"/>
    </source>
</evidence>
<dbReference type="Proteomes" id="UP000050794">
    <property type="component" value="Unassembled WGS sequence"/>
</dbReference>
<dbReference type="PROSITE" id="PS00022">
    <property type="entry name" value="EGF_1"/>
    <property type="match status" value="1"/>
</dbReference>
<sequence>MLQRVCLQKVAGRSCGCQPMRPSHRFDDLAEVELCSEFYSGYCRNGGICKITADIFHREIPVCSCMPGFRGKQCELVNDADMYYSGQLAQFERITLSTVVVSVMIIACVVSVSLYLYKRYINYGSNLSRNFTRSPTFICQVYPRRTGVWGGFLWRRQMQETSNGITVSDVPLQSEGSGRCVDAELLLAHSRNISTEEAVALRSEPHAWSKLRDQCSQVHRGPLYLAMIPTGSIVFCRSTRYSAAGQQRIQKLIGEQCEPDFRNFN</sequence>
<evidence type="ECO:0000313" key="5">
    <source>
        <dbReference type="Proteomes" id="UP000050794"/>
    </source>
</evidence>
<reference evidence="6" key="1">
    <citation type="submission" date="2016-06" db="UniProtKB">
        <authorList>
            <consortium name="WormBaseParasite"/>
        </authorList>
    </citation>
    <scope>IDENTIFICATION</scope>
</reference>
<accession>A0A183VA47</accession>